<proteinExistence type="predicted"/>
<feature type="compositionally biased region" description="Basic and acidic residues" evidence="1">
    <location>
        <begin position="116"/>
        <end position="134"/>
    </location>
</feature>
<evidence type="ECO:0000313" key="2">
    <source>
        <dbReference type="EMBL" id="CAB3981227.1"/>
    </source>
</evidence>
<accession>A0A7D9HGL8</accession>
<dbReference type="PANTHER" id="PTHR34239">
    <property type="entry name" value="APPLE DOMAIN-CONTAINING PROTEIN"/>
    <property type="match status" value="1"/>
</dbReference>
<feature type="compositionally biased region" description="Polar residues" evidence="1">
    <location>
        <begin position="345"/>
        <end position="355"/>
    </location>
</feature>
<dbReference type="AlphaFoldDB" id="A0A7D9HGL8"/>
<feature type="compositionally biased region" description="Low complexity" evidence="1">
    <location>
        <begin position="83"/>
        <end position="101"/>
    </location>
</feature>
<organism evidence="2 3">
    <name type="scientific">Paramuricea clavata</name>
    <name type="common">Red gorgonian</name>
    <name type="synonym">Violescent sea-whip</name>
    <dbReference type="NCBI Taxonomy" id="317549"/>
    <lineage>
        <taxon>Eukaryota</taxon>
        <taxon>Metazoa</taxon>
        <taxon>Cnidaria</taxon>
        <taxon>Anthozoa</taxon>
        <taxon>Octocorallia</taxon>
        <taxon>Malacalcyonacea</taxon>
        <taxon>Plexauridae</taxon>
        <taxon>Paramuricea</taxon>
    </lineage>
</organism>
<comment type="caution">
    <text evidence="2">The sequence shown here is derived from an EMBL/GenBank/DDBJ whole genome shotgun (WGS) entry which is preliminary data.</text>
</comment>
<evidence type="ECO:0000313" key="3">
    <source>
        <dbReference type="Proteomes" id="UP001152795"/>
    </source>
</evidence>
<dbReference type="Proteomes" id="UP001152795">
    <property type="component" value="Unassembled WGS sequence"/>
</dbReference>
<protein>
    <submittedName>
        <fullName evidence="2">Uncharacterized protein</fullName>
    </submittedName>
</protein>
<feature type="compositionally biased region" description="Polar residues" evidence="1">
    <location>
        <begin position="1"/>
        <end position="14"/>
    </location>
</feature>
<sequence length="396" mass="44926">MVTDNTEQIVSQPNDLEPHDTQQSETSQLAQTLLDLNQTMSHMAMMLGDLWQKSQDANVVSLQQPDVEESQHRRRGKKRRSKTLSSRSSSSSEASSGSGNESRGRKRRKRRSHSKTRLENRGETNDYEHDKVSVHVQDDDDNVLVLLQDGGTNDKTNSTDETLTNLVEMLEDVEATGDDITPKLATIVENRWNKKLAPEKLTLIQEKYKRPANCTTVCSQTVNPEIWAKLPHYQQRACLNVSKIQESVRKAALISLQTAHSLTNTKSKELDVKKLLTQQVDSLALLGHISYELACLRRYKIKSVLKPEYASICVDDGTQSKYLFGDDLPKRLKDAKEASNVGLAVNTSNSRNNNYRAPKSYDQRNWRQTRGGHNYHAGTSRSDFFQRGKYQPPRKK</sequence>
<keyword evidence="3" id="KW-1185">Reference proteome</keyword>
<feature type="region of interest" description="Disordered" evidence="1">
    <location>
        <begin position="343"/>
        <end position="396"/>
    </location>
</feature>
<feature type="region of interest" description="Disordered" evidence="1">
    <location>
        <begin position="1"/>
        <end position="27"/>
    </location>
</feature>
<dbReference type="OrthoDB" id="5988653at2759"/>
<evidence type="ECO:0000256" key="1">
    <source>
        <dbReference type="SAM" id="MobiDB-lite"/>
    </source>
</evidence>
<reference evidence="2" key="1">
    <citation type="submission" date="2020-04" db="EMBL/GenBank/DDBJ databases">
        <authorList>
            <person name="Alioto T."/>
            <person name="Alioto T."/>
            <person name="Gomez Garrido J."/>
        </authorList>
    </citation>
    <scope>NUCLEOTIDE SEQUENCE</scope>
    <source>
        <strain evidence="2">A484AB</strain>
    </source>
</reference>
<dbReference type="EMBL" id="CACRXK020000364">
    <property type="protein sequence ID" value="CAB3981227.1"/>
    <property type="molecule type" value="Genomic_DNA"/>
</dbReference>
<feature type="compositionally biased region" description="Basic residues" evidence="1">
    <location>
        <begin position="104"/>
        <end position="115"/>
    </location>
</feature>
<gene>
    <name evidence="2" type="ORF">PACLA_8A047083</name>
</gene>
<dbReference type="PANTHER" id="PTHR34239:SF2">
    <property type="entry name" value="TRANSPOSABLE ELEMENT P TRANSPOSASE_THAP9 CONSERVED DOMAIN-CONTAINING PROTEIN"/>
    <property type="match status" value="1"/>
</dbReference>
<feature type="region of interest" description="Disordered" evidence="1">
    <location>
        <begin position="62"/>
        <end position="134"/>
    </location>
</feature>
<name>A0A7D9HGL8_PARCT</name>
<feature type="compositionally biased region" description="Basic residues" evidence="1">
    <location>
        <begin position="72"/>
        <end position="82"/>
    </location>
</feature>